<evidence type="ECO:0000256" key="3">
    <source>
        <dbReference type="ARBA" id="ARBA00022692"/>
    </source>
</evidence>
<protein>
    <recommendedName>
        <fullName evidence="8">Threonine/serine exporter-like N-terminal domain-containing protein</fullName>
    </recommendedName>
</protein>
<organism evidence="9 10">
    <name type="scientific">Aedoeadaptatus nemausensis</name>
    <dbReference type="NCBI Taxonomy" id="2582829"/>
    <lineage>
        <taxon>Bacteria</taxon>
        <taxon>Bacillati</taxon>
        <taxon>Bacillota</taxon>
        <taxon>Tissierellia</taxon>
        <taxon>Tissierellales</taxon>
        <taxon>Peptoniphilaceae</taxon>
        <taxon>Aedoeadaptatus</taxon>
    </lineage>
</organism>
<dbReference type="InterPro" id="IPR010619">
    <property type="entry name" value="ThrE-like_N"/>
</dbReference>
<dbReference type="GO" id="GO:0015744">
    <property type="term" value="P:succinate transport"/>
    <property type="evidence" value="ECO:0007669"/>
    <property type="project" value="TreeGrafter"/>
</dbReference>
<dbReference type="AlphaFoldDB" id="A0A6V6XZY2"/>
<dbReference type="GO" id="GO:0005886">
    <property type="term" value="C:plasma membrane"/>
    <property type="evidence" value="ECO:0007669"/>
    <property type="project" value="UniProtKB-SubCell"/>
</dbReference>
<feature type="transmembrane region" description="Helical" evidence="7">
    <location>
        <begin position="173"/>
        <end position="191"/>
    </location>
</feature>
<keyword evidence="5 7" id="KW-0472">Membrane</keyword>
<accession>A0A6V6XZY2</accession>
<dbReference type="Proteomes" id="UP000586454">
    <property type="component" value="Unassembled WGS sequence"/>
</dbReference>
<dbReference type="InterPro" id="IPR050539">
    <property type="entry name" value="ThrE_Dicarb/AminoAcid_Exp"/>
</dbReference>
<feature type="domain" description="Threonine/serine exporter-like N-terminal" evidence="8">
    <location>
        <begin position="18"/>
        <end position="256"/>
    </location>
</feature>
<comment type="subcellular location">
    <subcellularLocation>
        <location evidence="1">Cell membrane</location>
        <topology evidence="1">Multi-pass membrane protein</topology>
    </subcellularLocation>
</comment>
<evidence type="ECO:0000313" key="10">
    <source>
        <dbReference type="Proteomes" id="UP000586454"/>
    </source>
</evidence>
<dbReference type="PANTHER" id="PTHR34390">
    <property type="entry name" value="UPF0442 PROTEIN YJJB-RELATED"/>
    <property type="match status" value="1"/>
</dbReference>
<comment type="similarity">
    <text evidence="6">Belongs to the ThrE exporter (TC 2.A.79) family.</text>
</comment>
<keyword evidence="3 7" id="KW-0812">Transmembrane</keyword>
<evidence type="ECO:0000256" key="1">
    <source>
        <dbReference type="ARBA" id="ARBA00004651"/>
    </source>
</evidence>
<dbReference type="Pfam" id="PF06738">
    <property type="entry name" value="ThrE"/>
    <property type="match status" value="1"/>
</dbReference>
<evidence type="ECO:0000256" key="7">
    <source>
        <dbReference type="SAM" id="Phobius"/>
    </source>
</evidence>
<proteinExistence type="inferred from homology"/>
<dbReference type="RefSeq" id="WP_180498647.1">
    <property type="nucleotide sequence ID" value="NZ_CAIJCS010000014.1"/>
</dbReference>
<dbReference type="PANTHER" id="PTHR34390:SF2">
    <property type="entry name" value="SUCCINATE TRANSPORTER SUBUNIT YJJP-RELATED"/>
    <property type="match status" value="1"/>
</dbReference>
<reference evidence="9 10" key="1">
    <citation type="submission" date="2020-06" db="EMBL/GenBank/DDBJ databases">
        <authorList>
            <person name="Criscuolo A."/>
        </authorList>
    </citation>
    <scope>NUCLEOTIDE SEQUENCE [LARGE SCALE GENOMIC DNA]</scope>
    <source>
        <strain evidence="9">1804121828</strain>
    </source>
</reference>
<keyword evidence="2" id="KW-1003">Cell membrane</keyword>
<name>A0A6V6XZY2_9FIRM</name>
<evidence type="ECO:0000256" key="2">
    <source>
        <dbReference type="ARBA" id="ARBA00022475"/>
    </source>
</evidence>
<feature type="transmembrane region" description="Helical" evidence="7">
    <location>
        <begin position="229"/>
        <end position="254"/>
    </location>
</feature>
<feature type="transmembrane region" description="Helical" evidence="7">
    <location>
        <begin position="197"/>
        <end position="217"/>
    </location>
</feature>
<dbReference type="EMBL" id="CAIJCS010000014">
    <property type="protein sequence ID" value="CAC9924793.1"/>
    <property type="molecule type" value="Genomic_DNA"/>
</dbReference>
<evidence type="ECO:0000313" key="9">
    <source>
        <dbReference type="EMBL" id="CAC9924793.1"/>
    </source>
</evidence>
<evidence type="ECO:0000256" key="6">
    <source>
        <dbReference type="ARBA" id="ARBA00034125"/>
    </source>
</evidence>
<gene>
    <name evidence="9" type="ORF">PEPNEM18_00365</name>
</gene>
<comment type="caution">
    <text evidence="9">The sequence shown here is derived from an EMBL/GenBank/DDBJ whole genome shotgun (WGS) entry which is preliminary data.</text>
</comment>
<sequence length="262" mass="28909">MGRQEINSLEEAKSLINIAMTTGQMLIKNGAEIYRAEDTIERMILSMENITEVDVFALSSALFVSAEYDEESITMFRDIENSGVNLNQIDELNTFSRRFVSGEISLYESRNKLMSISHATKRSLPVTMFFTGLCSASFAIMFGGTWHDFAYTFFVGFILNYCMRLTAKHNVSFFPEAFLGTMVVSILALIGVKAMPILHMDMIIIGAIMPLVPGMIVTNSLRDIISGDYVSGLIGITKGIFVAFAIALGVGFILNLEKIIGG</sequence>
<evidence type="ECO:0000256" key="4">
    <source>
        <dbReference type="ARBA" id="ARBA00022989"/>
    </source>
</evidence>
<evidence type="ECO:0000256" key="5">
    <source>
        <dbReference type="ARBA" id="ARBA00023136"/>
    </source>
</evidence>
<dbReference type="GO" id="GO:0022857">
    <property type="term" value="F:transmembrane transporter activity"/>
    <property type="evidence" value="ECO:0007669"/>
    <property type="project" value="InterPro"/>
</dbReference>
<keyword evidence="4 7" id="KW-1133">Transmembrane helix</keyword>
<keyword evidence="10" id="KW-1185">Reference proteome</keyword>
<evidence type="ECO:0000259" key="8">
    <source>
        <dbReference type="Pfam" id="PF06738"/>
    </source>
</evidence>